<keyword evidence="2" id="KW-1185">Reference proteome</keyword>
<evidence type="ECO:0000313" key="2">
    <source>
        <dbReference type="Proteomes" id="UP000700732"/>
    </source>
</evidence>
<protein>
    <recommendedName>
        <fullName evidence="3">UspA domain-containing protein</fullName>
    </recommendedName>
</protein>
<accession>A0ABR6WG59</accession>
<dbReference type="EMBL" id="VFIA01000067">
    <property type="protein sequence ID" value="MBC3794937.1"/>
    <property type="molecule type" value="Genomic_DNA"/>
</dbReference>
<gene>
    <name evidence="1" type="ORF">FH603_5469</name>
</gene>
<organism evidence="1 2">
    <name type="scientific">Spirosoma utsteinense</name>
    <dbReference type="NCBI Taxonomy" id="2585773"/>
    <lineage>
        <taxon>Bacteria</taxon>
        <taxon>Pseudomonadati</taxon>
        <taxon>Bacteroidota</taxon>
        <taxon>Cytophagia</taxon>
        <taxon>Cytophagales</taxon>
        <taxon>Cytophagaceae</taxon>
        <taxon>Spirosoma</taxon>
    </lineage>
</organism>
<name>A0ABR6WG59_9BACT</name>
<evidence type="ECO:0008006" key="3">
    <source>
        <dbReference type="Google" id="ProtNLM"/>
    </source>
</evidence>
<evidence type="ECO:0000313" key="1">
    <source>
        <dbReference type="EMBL" id="MBC3794937.1"/>
    </source>
</evidence>
<comment type="caution">
    <text evidence="1">The sequence shown here is derived from an EMBL/GenBank/DDBJ whole genome shotgun (WGS) entry which is preliminary data.</text>
</comment>
<dbReference type="RefSeq" id="WP_186741934.1">
    <property type="nucleotide sequence ID" value="NZ_VFIA01000067.1"/>
</dbReference>
<dbReference type="Proteomes" id="UP000700732">
    <property type="component" value="Unassembled WGS sequence"/>
</dbReference>
<reference evidence="1 2" key="1">
    <citation type="submission" date="2019-06" db="EMBL/GenBank/DDBJ databases">
        <title>Spirosoma utsteinense sp. nov. isolated from Antarctic ice-free soils.</title>
        <authorList>
            <person name="Tahon G."/>
        </authorList>
    </citation>
    <scope>NUCLEOTIDE SEQUENCE [LARGE SCALE GENOMIC DNA]</scope>
    <source>
        <strain evidence="1 2">LMG 31447</strain>
    </source>
</reference>
<proteinExistence type="predicted"/>
<sequence length="140" mass="15280">MKTALFVTDCSIDSALSLRNGLSAHARQPLRLTVVYPYDIPGGQSLSRDTLKPARTEALTQLKSWSGLLDTIGTDWLTTETLLASPELAISIHLLIRGYDYWLVDDWSQVANPALAAVLNQGSTRTRPLSIAQTPVLMTA</sequence>